<protein>
    <submittedName>
        <fullName evidence="1">Uncharacterized protein</fullName>
    </submittedName>
</protein>
<accession>A0ABQ5IQL1</accession>
<evidence type="ECO:0000313" key="2">
    <source>
        <dbReference type="Proteomes" id="UP001151760"/>
    </source>
</evidence>
<keyword evidence="2" id="KW-1185">Reference proteome</keyword>
<name>A0ABQ5IQL1_9ASTR</name>
<dbReference type="EMBL" id="BQNB010021072">
    <property type="protein sequence ID" value="GJU02550.1"/>
    <property type="molecule type" value="Genomic_DNA"/>
</dbReference>
<gene>
    <name evidence="1" type="ORF">Tco_1112888</name>
</gene>
<reference evidence="1" key="2">
    <citation type="submission" date="2022-01" db="EMBL/GenBank/DDBJ databases">
        <authorList>
            <person name="Yamashiro T."/>
            <person name="Shiraishi A."/>
            <person name="Satake H."/>
            <person name="Nakayama K."/>
        </authorList>
    </citation>
    <scope>NUCLEOTIDE SEQUENCE</scope>
</reference>
<organism evidence="1 2">
    <name type="scientific">Tanacetum coccineum</name>
    <dbReference type="NCBI Taxonomy" id="301880"/>
    <lineage>
        <taxon>Eukaryota</taxon>
        <taxon>Viridiplantae</taxon>
        <taxon>Streptophyta</taxon>
        <taxon>Embryophyta</taxon>
        <taxon>Tracheophyta</taxon>
        <taxon>Spermatophyta</taxon>
        <taxon>Magnoliopsida</taxon>
        <taxon>eudicotyledons</taxon>
        <taxon>Gunneridae</taxon>
        <taxon>Pentapetalae</taxon>
        <taxon>asterids</taxon>
        <taxon>campanulids</taxon>
        <taxon>Asterales</taxon>
        <taxon>Asteraceae</taxon>
        <taxon>Asteroideae</taxon>
        <taxon>Anthemideae</taxon>
        <taxon>Anthemidinae</taxon>
        <taxon>Tanacetum</taxon>
    </lineage>
</organism>
<sequence>MGDVAAFFHGSFLGNVEAENSVLRARVVELGHRLESLNQIIAVMNQPVLADEPYGAEFIDEFMDNSYVFQQEESEIDWIERRGQGFKEVGGTSVNMTGEGSNKKQSWNVGSVQDWSFKGIAVAGKKNIAKMLVVGKRVLKTKSIK</sequence>
<evidence type="ECO:0000313" key="1">
    <source>
        <dbReference type="EMBL" id="GJU02550.1"/>
    </source>
</evidence>
<proteinExistence type="predicted"/>
<dbReference type="Proteomes" id="UP001151760">
    <property type="component" value="Unassembled WGS sequence"/>
</dbReference>
<comment type="caution">
    <text evidence="1">The sequence shown here is derived from an EMBL/GenBank/DDBJ whole genome shotgun (WGS) entry which is preliminary data.</text>
</comment>
<reference evidence="1" key="1">
    <citation type="journal article" date="2022" name="Int. J. Mol. Sci.">
        <title>Draft Genome of Tanacetum Coccineum: Genomic Comparison of Closely Related Tanacetum-Family Plants.</title>
        <authorList>
            <person name="Yamashiro T."/>
            <person name="Shiraishi A."/>
            <person name="Nakayama K."/>
            <person name="Satake H."/>
        </authorList>
    </citation>
    <scope>NUCLEOTIDE SEQUENCE</scope>
</reference>